<keyword evidence="3" id="KW-0808">Transferase</keyword>
<dbReference type="SUPFAM" id="SSF53756">
    <property type="entry name" value="UDP-Glycosyltransferase/glycogen phosphorylase"/>
    <property type="match status" value="1"/>
</dbReference>
<feature type="domain" description="Glycosyl transferase family 1" evidence="1">
    <location>
        <begin position="184"/>
        <end position="324"/>
    </location>
</feature>
<organism evidence="3 4">
    <name type="scientific">Vibrio scophthalmi LMG 19158</name>
    <dbReference type="NCBI Taxonomy" id="870967"/>
    <lineage>
        <taxon>Bacteria</taxon>
        <taxon>Pseudomonadati</taxon>
        <taxon>Pseudomonadota</taxon>
        <taxon>Gammaproteobacteria</taxon>
        <taxon>Vibrionales</taxon>
        <taxon>Vibrionaceae</taxon>
        <taxon>Vibrio</taxon>
    </lineage>
</organism>
<comment type="caution">
    <text evidence="3">The sequence shown here is derived from an EMBL/GenBank/DDBJ whole genome shotgun (WGS) entry which is preliminary data.</text>
</comment>
<evidence type="ECO:0000259" key="2">
    <source>
        <dbReference type="Pfam" id="PF09314"/>
    </source>
</evidence>
<dbReference type="Gene3D" id="3.40.50.2000">
    <property type="entry name" value="Glycogen Phosphorylase B"/>
    <property type="match status" value="2"/>
</dbReference>
<feature type="domain" description="DUF1972" evidence="2">
    <location>
        <begin position="1"/>
        <end position="173"/>
    </location>
</feature>
<evidence type="ECO:0000259" key="1">
    <source>
        <dbReference type="Pfam" id="PF00534"/>
    </source>
</evidence>
<protein>
    <submittedName>
        <fullName evidence="3">Glycosyl transferase, group 1</fullName>
    </submittedName>
</protein>
<proteinExistence type="predicted"/>
<dbReference type="RefSeq" id="WP_005597049.1">
    <property type="nucleotide sequence ID" value="NZ_AFWE01000175.1"/>
</dbReference>
<dbReference type="Pfam" id="PF00534">
    <property type="entry name" value="Glycos_transf_1"/>
    <property type="match status" value="1"/>
</dbReference>
<dbReference type="Proteomes" id="UP000004349">
    <property type="component" value="Unassembled WGS sequence"/>
</dbReference>
<accession>F9RR33</accession>
<evidence type="ECO:0000313" key="4">
    <source>
        <dbReference type="Proteomes" id="UP000004349"/>
    </source>
</evidence>
<dbReference type="EMBL" id="AFWE01000175">
    <property type="protein sequence ID" value="EGU33619.1"/>
    <property type="molecule type" value="Genomic_DNA"/>
</dbReference>
<sequence>MKRVAVIGTVGIPACYGGFETLVENIVLNSSNNICYEVFCSSAAYGKKEPSYNNVKLTYIPIKANGIQSVFYDIFSLLLCVIKKPDTVLILGVSGCIFLPVFKLLSRSKIVTNIDGLEWKRDKWSSLARKFLKLSEKLAVKFSDVIITDNQAIGDYVAKEYQVSSKTIAYGGDHVITGDLAGVKKEDYYLSICRIEPENNVDMILKTFEKSGYPLKFVGNWNNSVYGRNLKAKYSMIGNIQLLDPIYDLTELFQLRARCAGYVHGHSAGGTNPSLVEAMQFSMPIYAFDCLFNRYTTGDKAFYFKDANDLYELMLEDPEKRENLLAMAEDMKNIASQRYTWDIISSSYEATY</sequence>
<dbReference type="InterPro" id="IPR015393">
    <property type="entry name" value="DUF1972"/>
</dbReference>
<dbReference type="GO" id="GO:0016757">
    <property type="term" value="F:glycosyltransferase activity"/>
    <property type="evidence" value="ECO:0007669"/>
    <property type="project" value="InterPro"/>
</dbReference>
<name>F9RR33_9VIBR</name>
<evidence type="ECO:0000313" key="3">
    <source>
        <dbReference type="EMBL" id="EGU33619.1"/>
    </source>
</evidence>
<dbReference type="AlphaFoldDB" id="F9RR33"/>
<dbReference type="InterPro" id="IPR001296">
    <property type="entry name" value="Glyco_trans_1"/>
</dbReference>
<reference evidence="3 4" key="1">
    <citation type="journal article" date="2012" name="Int. J. Syst. Evol. Microbiol.">
        <title>Vibrio caribbeanicus sp. nov., isolated from the marine sponge Scleritoderma cyanea.</title>
        <authorList>
            <person name="Hoffmann M."/>
            <person name="Monday S.R."/>
            <person name="Allard M.W."/>
            <person name="Strain E.A."/>
            <person name="Whittaker P."/>
            <person name="Naum M."/>
            <person name="McCarthy P.J."/>
            <person name="Lopez J.V."/>
            <person name="Fischer M."/>
            <person name="Brown E.W."/>
        </authorList>
    </citation>
    <scope>NUCLEOTIDE SEQUENCE [LARGE SCALE GENOMIC DNA]</scope>
    <source>
        <strain evidence="3 4">LMG 19158</strain>
    </source>
</reference>
<dbReference type="Pfam" id="PF09314">
    <property type="entry name" value="DUF1972"/>
    <property type="match status" value="1"/>
</dbReference>
<gene>
    <name evidence="3" type="ORF">VIS19158_09967</name>
</gene>
<dbReference type="eggNOG" id="COG0438">
    <property type="taxonomic scope" value="Bacteria"/>
</dbReference>